<dbReference type="PRINTS" id="PR00070">
    <property type="entry name" value="DHFR"/>
</dbReference>
<dbReference type="EC" id="1.5.1.3" evidence="3 7"/>
<protein>
    <recommendedName>
        <fullName evidence="3 7">Dihydrofolate reductase</fullName>
        <ecNumber evidence="3 7">1.5.1.3</ecNumber>
    </recommendedName>
</protein>
<dbReference type="EMBL" id="CP129113">
    <property type="protein sequence ID" value="WLV25932.1"/>
    <property type="molecule type" value="Genomic_DNA"/>
</dbReference>
<dbReference type="CDD" id="cd00209">
    <property type="entry name" value="DHFR"/>
    <property type="match status" value="1"/>
</dbReference>
<gene>
    <name evidence="10" type="ORF">QR721_06965</name>
</gene>
<keyword evidence="11" id="KW-1185">Reference proteome</keyword>
<dbReference type="PANTHER" id="PTHR48069">
    <property type="entry name" value="DIHYDROFOLATE REDUCTASE"/>
    <property type="match status" value="1"/>
</dbReference>
<comment type="function">
    <text evidence="7">Key enzyme in folate metabolism. Catalyzes an essential reaction for de novo glycine and purine synthesis, and for DNA precursor synthesis.</text>
</comment>
<dbReference type="Gene3D" id="3.40.430.10">
    <property type="entry name" value="Dihydrofolate Reductase, subunit A"/>
    <property type="match status" value="1"/>
</dbReference>
<evidence type="ECO:0000313" key="10">
    <source>
        <dbReference type="EMBL" id="WLV25932.1"/>
    </source>
</evidence>
<reference evidence="10" key="1">
    <citation type="submission" date="2023-06" db="EMBL/GenBank/DDBJ databases">
        <title>A Treasure from Seagulls: Isolation and Description of Aciduricobacillus qingdaonensis gen. nov., sp. nov., a Rare Obligately Uric Acid-utilizing Member in the Family Bacillaceae.</title>
        <authorList>
            <person name="Liu W."/>
            <person name="Wang B."/>
        </authorList>
    </citation>
    <scope>NUCLEOTIDE SEQUENCE</scope>
    <source>
        <strain evidence="10">44XB</strain>
    </source>
</reference>
<comment type="catalytic activity">
    <reaction evidence="7">
        <text>(6S)-5,6,7,8-tetrahydrofolate + NADP(+) = 7,8-dihydrofolate + NADPH + H(+)</text>
        <dbReference type="Rhea" id="RHEA:15009"/>
        <dbReference type="ChEBI" id="CHEBI:15378"/>
        <dbReference type="ChEBI" id="CHEBI:57451"/>
        <dbReference type="ChEBI" id="CHEBI:57453"/>
        <dbReference type="ChEBI" id="CHEBI:57783"/>
        <dbReference type="ChEBI" id="CHEBI:58349"/>
        <dbReference type="EC" id="1.5.1.3"/>
    </reaction>
</comment>
<evidence type="ECO:0000256" key="2">
    <source>
        <dbReference type="ARBA" id="ARBA00009539"/>
    </source>
</evidence>
<accession>A0ABY9KYX1</accession>
<dbReference type="PROSITE" id="PS51330">
    <property type="entry name" value="DHFR_2"/>
    <property type="match status" value="1"/>
</dbReference>
<organism evidence="10 11">
    <name type="scientific">Aciduricibacillus chroicocephali</name>
    <dbReference type="NCBI Taxonomy" id="3054939"/>
    <lineage>
        <taxon>Bacteria</taxon>
        <taxon>Bacillati</taxon>
        <taxon>Bacillota</taxon>
        <taxon>Bacilli</taxon>
        <taxon>Bacillales</taxon>
        <taxon>Bacillaceae</taxon>
        <taxon>Aciduricibacillus</taxon>
    </lineage>
</organism>
<dbReference type="InterPro" id="IPR001796">
    <property type="entry name" value="DHFR_dom"/>
</dbReference>
<evidence type="ECO:0000256" key="7">
    <source>
        <dbReference type="PIRNR" id="PIRNR000194"/>
    </source>
</evidence>
<dbReference type="Proteomes" id="UP001180087">
    <property type="component" value="Chromosome"/>
</dbReference>
<dbReference type="PROSITE" id="PS00075">
    <property type="entry name" value="DHFR_1"/>
    <property type="match status" value="1"/>
</dbReference>
<evidence type="ECO:0000256" key="3">
    <source>
        <dbReference type="ARBA" id="ARBA00012856"/>
    </source>
</evidence>
<proteinExistence type="inferred from homology"/>
<dbReference type="InterPro" id="IPR024072">
    <property type="entry name" value="DHFR-like_dom_sf"/>
</dbReference>
<name>A0ABY9KYX1_9BACI</name>
<comment type="pathway">
    <text evidence="1 7">Cofactor biosynthesis; tetrahydrofolate biosynthesis; 5,6,7,8-tetrahydrofolate from 7,8-dihydrofolate: step 1/1.</text>
</comment>
<dbReference type="InterPro" id="IPR012259">
    <property type="entry name" value="DHFR"/>
</dbReference>
<evidence type="ECO:0000256" key="5">
    <source>
        <dbReference type="ARBA" id="ARBA00022857"/>
    </source>
</evidence>
<dbReference type="RefSeq" id="WP_348029722.1">
    <property type="nucleotide sequence ID" value="NZ_CP129113.1"/>
</dbReference>
<dbReference type="GO" id="GO:0004146">
    <property type="term" value="F:dihydrofolate reductase activity"/>
    <property type="evidence" value="ECO:0007669"/>
    <property type="project" value="UniProtKB-EC"/>
</dbReference>
<dbReference type="Pfam" id="PF00186">
    <property type="entry name" value="DHFR_1"/>
    <property type="match status" value="1"/>
</dbReference>
<comment type="similarity">
    <text evidence="2 7 8">Belongs to the dihydrofolate reductase family.</text>
</comment>
<evidence type="ECO:0000256" key="4">
    <source>
        <dbReference type="ARBA" id="ARBA00022563"/>
    </source>
</evidence>
<evidence type="ECO:0000256" key="6">
    <source>
        <dbReference type="ARBA" id="ARBA00023002"/>
    </source>
</evidence>
<sequence>MISLLVAMDKNHVIGMNNDLPWHLPRDLKFFKEKTMGKHIIMGSRTYDSIGKPLPNRINTVITRDIVGYPDEVQLIHDMNTLKKWNAKDPEEELIVIGGGNIFKQVLPFADKMYITLIDEEFEGDTYFPEFSESDWNLVKKDKGIKDEKNPYDYYFMEYERK</sequence>
<dbReference type="PIRSF" id="PIRSF000194">
    <property type="entry name" value="DHFR"/>
    <property type="match status" value="1"/>
</dbReference>
<feature type="domain" description="DHFR" evidence="9">
    <location>
        <begin position="1"/>
        <end position="161"/>
    </location>
</feature>
<evidence type="ECO:0000259" key="9">
    <source>
        <dbReference type="PROSITE" id="PS51330"/>
    </source>
</evidence>
<keyword evidence="6 7" id="KW-0560">Oxidoreductase</keyword>
<dbReference type="PANTHER" id="PTHR48069:SF3">
    <property type="entry name" value="DIHYDROFOLATE REDUCTASE"/>
    <property type="match status" value="1"/>
</dbReference>
<dbReference type="InterPro" id="IPR017925">
    <property type="entry name" value="DHFR_CS"/>
</dbReference>
<dbReference type="SUPFAM" id="SSF53597">
    <property type="entry name" value="Dihydrofolate reductase-like"/>
    <property type="match status" value="1"/>
</dbReference>
<evidence type="ECO:0000313" key="11">
    <source>
        <dbReference type="Proteomes" id="UP001180087"/>
    </source>
</evidence>
<keyword evidence="5 7" id="KW-0521">NADP</keyword>
<keyword evidence="4 7" id="KW-0554">One-carbon metabolism</keyword>
<evidence type="ECO:0000256" key="1">
    <source>
        <dbReference type="ARBA" id="ARBA00004903"/>
    </source>
</evidence>
<evidence type="ECO:0000256" key="8">
    <source>
        <dbReference type="RuleBase" id="RU004474"/>
    </source>
</evidence>